<name>A0A1G9JDP8_9BACT</name>
<dbReference type="AlphaFoldDB" id="A0A1G9JDP8"/>
<sequence length="418" mass="46476">MNLTDYDKALLNGDHGEAARIGMSILTELGKSMETEKMISVSMVHDDSAWYSGLAALEFAEHLVELGGKFCVPTSLNSCLMDLEKWQEQRFDPELYAIHKRIEKAHTSLGASASWTCAPYFAGFVPRFGEQIAWAESNATNYVNSIIGARTERYAGLLDLCAGVTGRVPYRGLHCPENRKAEVLLKLEGFKDDDFLDDAIYDMLGYVHGEIVGDRIGAMEGLPLNCKIDGLKRFSATSASSGGVGLFHLIGLTPEAHTREMAFQNEKPKEVVLVTPERLRESEERMSNSTPKEINLVTVGCPHLSHAECESLLKAFAGRKVNSSMEFWAFTNRCNKQHMEKNGMYEALRRCGVKIYTDGCPMSSQFDKWNFSGIMSNSGKFSTYCFSYSGIKPVYGSLEDCVETAVAGKMHRSVKSWH</sequence>
<protein>
    <submittedName>
        <fullName evidence="4">Predicted aconitase subunit 1</fullName>
    </submittedName>
</protein>
<gene>
    <name evidence="4" type="ORF">SAMN05660337_2751</name>
</gene>
<evidence type="ECO:0000313" key="4">
    <source>
        <dbReference type="EMBL" id="SDL35568.1"/>
    </source>
</evidence>
<dbReference type="GO" id="GO:0016829">
    <property type="term" value="F:lyase activity"/>
    <property type="evidence" value="ECO:0007669"/>
    <property type="project" value="UniProtKB-KW"/>
</dbReference>
<keyword evidence="5" id="KW-1185">Reference proteome</keyword>
<dbReference type="Pfam" id="PF04412">
    <property type="entry name" value="AcnX"/>
    <property type="match status" value="1"/>
</dbReference>
<dbReference type="EMBL" id="FNGA01000004">
    <property type="protein sequence ID" value="SDL35568.1"/>
    <property type="molecule type" value="Genomic_DNA"/>
</dbReference>
<evidence type="ECO:0000313" key="5">
    <source>
        <dbReference type="Proteomes" id="UP000199053"/>
    </source>
</evidence>
<accession>A0A1G9JDP8</accession>
<keyword evidence="2" id="KW-0456">Lyase</keyword>
<dbReference type="InterPro" id="IPR007506">
    <property type="entry name" value="PMDh-L-like_dom"/>
</dbReference>
<organism evidence="4 5">
    <name type="scientific">Maridesulfovibrio ferrireducens</name>
    <dbReference type="NCBI Taxonomy" id="246191"/>
    <lineage>
        <taxon>Bacteria</taxon>
        <taxon>Pseudomonadati</taxon>
        <taxon>Thermodesulfobacteriota</taxon>
        <taxon>Desulfovibrionia</taxon>
        <taxon>Desulfovibrionales</taxon>
        <taxon>Desulfovibrionaceae</taxon>
        <taxon>Maridesulfovibrio</taxon>
    </lineage>
</organism>
<dbReference type="STRING" id="246191.SAMN05660337_2751"/>
<reference evidence="5" key="1">
    <citation type="submission" date="2016-10" db="EMBL/GenBank/DDBJ databases">
        <authorList>
            <person name="Varghese N."/>
            <person name="Submissions S."/>
        </authorList>
    </citation>
    <scope>NUCLEOTIDE SEQUENCE [LARGE SCALE GENOMIC DNA]</scope>
    <source>
        <strain evidence="5">DSM 16995</strain>
    </source>
</reference>
<dbReference type="RefSeq" id="WP_170830377.1">
    <property type="nucleotide sequence ID" value="NZ_FNGA01000004.1"/>
</dbReference>
<evidence type="ECO:0000256" key="1">
    <source>
        <dbReference type="ARBA" id="ARBA00023004"/>
    </source>
</evidence>
<evidence type="ECO:0000256" key="2">
    <source>
        <dbReference type="ARBA" id="ARBA00023239"/>
    </source>
</evidence>
<proteinExistence type="predicted"/>
<dbReference type="PANTHER" id="PTHR36577:SF3">
    <property type="entry name" value="DUF521 DOMAIN PROTEIN (AFU_ORTHOLOGUE AFUA_6G00490)"/>
    <property type="match status" value="1"/>
</dbReference>
<evidence type="ECO:0000259" key="3">
    <source>
        <dbReference type="Pfam" id="PF04412"/>
    </source>
</evidence>
<feature type="domain" description="Phosphomevalonate dehydratase large subunit-like" evidence="3">
    <location>
        <begin position="1"/>
        <end position="403"/>
    </location>
</feature>
<dbReference type="PANTHER" id="PTHR36577">
    <property type="entry name" value="DUF521 DOMAIN PROTEIN (AFU_ORTHOLOGUE AFUA_6G00490)"/>
    <property type="match status" value="1"/>
</dbReference>
<dbReference type="Proteomes" id="UP000199053">
    <property type="component" value="Unassembled WGS sequence"/>
</dbReference>
<keyword evidence="1" id="KW-0408">Iron</keyword>